<organism evidence="4 5">
    <name type="scientific">Ceriporiopsis subvermispora (strain B)</name>
    <name type="common">White-rot fungus</name>
    <name type="synonym">Gelatoporia subvermispora</name>
    <dbReference type="NCBI Taxonomy" id="914234"/>
    <lineage>
        <taxon>Eukaryota</taxon>
        <taxon>Fungi</taxon>
        <taxon>Dikarya</taxon>
        <taxon>Basidiomycota</taxon>
        <taxon>Agaricomycotina</taxon>
        <taxon>Agaricomycetes</taxon>
        <taxon>Polyporales</taxon>
        <taxon>Gelatoporiaceae</taxon>
        <taxon>Gelatoporia</taxon>
    </lineage>
</organism>
<dbReference type="Pfam" id="PF12796">
    <property type="entry name" value="Ank_2"/>
    <property type="match status" value="1"/>
</dbReference>
<dbReference type="Proteomes" id="UP000016930">
    <property type="component" value="Unassembled WGS sequence"/>
</dbReference>
<protein>
    <submittedName>
        <fullName evidence="4">Uncharacterized protein</fullName>
    </submittedName>
</protein>
<name>M2R6W8_CERS8</name>
<dbReference type="AlphaFoldDB" id="M2R6W8"/>
<keyword evidence="2 3" id="KW-0040">ANK repeat</keyword>
<dbReference type="Gene3D" id="1.25.40.20">
    <property type="entry name" value="Ankyrin repeat-containing domain"/>
    <property type="match status" value="1"/>
</dbReference>
<evidence type="ECO:0000313" key="5">
    <source>
        <dbReference type="Proteomes" id="UP000016930"/>
    </source>
</evidence>
<reference evidence="4 5" key="1">
    <citation type="journal article" date="2012" name="Proc. Natl. Acad. Sci. U.S.A.">
        <title>Comparative genomics of Ceriporiopsis subvermispora and Phanerochaete chrysosporium provide insight into selective ligninolysis.</title>
        <authorList>
            <person name="Fernandez-Fueyo E."/>
            <person name="Ruiz-Duenas F.J."/>
            <person name="Ferreira P."/>
            <person name="Floudas D."/>
            <person name="Hibbett D.S."/>
            <person name="Canessa P."/>
            <person name="Larrondo L.F."/>
            <person name="James T.Y."/>
            <person name="Seelenfreund D."/>
            <person name="Lobos S."/>
            <person name="Polanco R."/>
            <person name="Tello M."/>
            <person name="Honda Y."/>
            <person name="Watanabe T."/>
            <person name="Watanabe T."/>
            <person name="Ryu J.S."/>
            <person name="Kubicek C.P."/>
            <person name="Schmoll M."/>
            <person name="Gaskell J."/>
            <person name="Hammel K.E."/>
            <person name="St John F.J."/>
            <person name="Vanden Wymelenberg A."/>
            <person name="Sabat G."/>
            <person name="Splinter BonDurant S."/>
            <person name="Syed K."/>
            <person name="Yadav J.S."/>
            <person name="Doddapaneni H."/>
            <person name="Subramanian V."/>
            <person name="Lavin J.L."/>
            <person name="Oguiza J.A."/>
            <person name="Perez G."/>
            <person name="Pisabarro A.G."/>
            <person name="Ramirez L."/>
            <person name="Santoyo F."/>
            <person name="Master E."/>
            <person name="Coutinho P.M."/>
            <person name="Henrissat B."/>
            <person name="Lombard V."/>
            <person name="Magnuson J.K."/>
            <person name="Kuees U."/>
            <person name="Hori C."/>
            <person name="Igarashi K."/>
            <person name="Samejima M."/>
            <person name="Held B.W."/>
            <person name="Barry K.W."/>
            <person name="LaButti K.M."/>
            <person name="Lapidus A."/>
            <person name="Lindquist E.A."/>
            <person name="Lucas S.M."/>
            <person name="Riley R."/>
            <person name="Salamov A.A."/>
            <person name="Hoffmeister D."/>
            <person name="Schwenk D."/>
            <person name="Hadar Y."/>
            <person name="Yarden O."/>
            <person name="de Vries R.P."/>
            <person name="Wiebenga A."/>
            <person name="Stenlid J."/>
            <person name="Eastwood D."/>
            <person name="Grigoriev I.V."/>
            <person name="Berka R.M."/>
            <person name="Blanchette R.A."/>
            <person name="Kersten P."/>
            <person name="Martinez A.T."/>
            <person name="Vicuna R."/>
            <person name="Cullen D."/>
        </authorList>
    </citation>
    <scope>NUCLEOTIDE SEQUENCE [LARGE SCALE GENOMIC DNA]</scope>
    <source>
        <strain evidence="4 5">B</strain>
    </source>
</reference>
<proteinExistence type="predicted"/>
<dbReference type="PANTHER" id="PTHR24198">
    <property type="entry name" value="ANKYRIN REPEAT AND PROTEIN KINASE DOMAIN-CONTAINING PROTEIN"/>
    <property type="match status" value="1"/>
</dbReference>
<dbReference type="HOGENOM" id="CLU_2312961_0_0_1"/>
<dbReference type="SMART" id="SM00248">
    <property type="entry name" value="ANK"/>
    <property type="match status" value="2"/>
</dbReference>
<evidence type="ECO:0000256" key="2">
    <source>
        <dbReference type="ARBA" id="ARBA00023043"/>
    </source>
</evidence>
<sequence>NGVTPLGLAAWLNAPDIVGLLLKESDSMVSVDGPDLHGATALMYAARDSRLNVVCILLAHGAKPDLIDDHHRSSIHFAREHPHILWLCERTVRQYRAREAQVSFEASDI</sequence>
<evidence type="ECO:0000256" key="1">
    <source>
        <dbReference type="ARBA" id="ARBA00022737"/>
    </source>
</evidence>
<evidence type="ECO:0000313" key="4">
    <source>
        <dbReference type="EMBL" id="EMD34097.1"/>
    </source>
</evidence>
<feature type="non-terminal residue" evidence="4">
    <location>
        <position position="1"/>
    </location>
</feature>
<evidence type="ECO:0000256" key="3">
    <source>
        <dbReference type="PROSITE-ProRule" id="PRU00023"/>
    </source>
</evidence>
<gene>
    <name evidence="4" type="ORF">CERSUDRAFT_55614</name>
</gene>
<dbReference type="InterPro" id="IPR002110">
    <property type="entry name" value="Ankyrin_rpt"/>
</dbReference>
<keyword evidence="1" id="KW-0677">Repeat</keyword>
<accession>M2R6W8</accession>
<dbReference type="PANTHER" id="PTHR24198:SF165">
    <property type="entry name" value="ANKYRIN REPEAT-CONTAINING PROTEIN-RELATED"/>
    <property type="match status" value="1"/>
</dbReference>
<dbReference type="STRING" id="914234.M2R6W8"/>
<dbReference type="EMBL" id="KB445804">
    <property type="protein sequence ID" value="EMD34097.1"/>
    <property type="molecule type" value="Genomic_DNA"/>
</dbReference>
<dbReference type="SUPFAM" id="SSF48403">
    <property type="entry name" value="Ankyrin repeat"/>
    <property type="match status" value="1"/>
</dbReference>
<dbReference type="PROSITE" id="PS50088">
    <property type="entry name" value="ANK_REPEAT"/>
    <property type="match status" value="1"/>
</dbReference>
<dbReference type="OrthoDB" id="539213at2759"/>
<dbReference type="InterPro" id="IPR036770">
    <property type="entry name" value="Ankyrin_rpt-contain_sf"/>
</dbReference>
<feature type="repeat" description="ANK" evidence="3">
    <location>
        <begin position="37"/>
        <end position="69"/>
    </location>
</feature>
<keyword evidence="5" id="KW-1185">Reference proteome</keyword>
<dbReference type="PROSITE" id="PS50297">
    <property type="entry name" value="ANK_REP_REGION"/>
    <property type="match status" value="1"/>
</dbReference>